<proteinExistence type="predicted"/>
<keyword evidence="3" id="KW-1185">Reference proteome</keyword>
<evidence type="ECO:0000256" key="1">
    <source>
        <dbReference type="SAM" id="MobiDB-lite"/>
    </source>
</evidence>
<accession>A0AAE1RNQ1</accession>
<name>A0AAE1RNQ1_9SOLA</name>
<protein>
    <submittedName>
        <fullName evidence="2">Uncharacterized protein</fullName>
    </submittedName>
</protein>
<sequence length="201" mass="22894">MPDDECVHLADFSEVDLAVGEEIESHAMDDDDDEVQADPGSVVVWYCRVISGRFMWSGVEAFYGVVTVGDITCNIANKLSYDWPKELPHPPPHAHLTCFLYEQIRDYNKFNQIEKKGEPVPPPAEEGSKATEGPTKEIQDTIVDVPSGDNTRNEKRSTKVPQRYHGKRLTIRKYVPREKTINEEDHVTIIDQVEKERVVNE</sequence>
<dbReference type="Proteomes" id="UP001291623">
    <property type="component" value="Unassembled WGS sequence"/>
</dbReference>
<dbReference type="EMBL" id="JAVYJV010000014">
    <property type="protein sequence ID" value="KAK4354306.1"/>
    <property type="molecule type" value="Genomic_DNA"/>
</dbReference>
<gene>
    <name evidence="2" type="ORF">RND71_026500</name>
</gene>
<dbReference type="AlphaFoldDB" id="A0AAE1RNQ1"/>
<reference evidence="2" key="1">
    <citation type="submission" date="2023-12" db="EMBL/GenBank/DDBJ databases">
        <title>Genome assembly of Anisodus tanguticus.</title>
        <authorList>
            <person name="Wang Y.-J."/>
        </authorList>
    </citation>
    <scope>NUCLEOTIDE SEQUENCE</scope>
    <source>
        <strain evidence="2">KB-2021</strain>
        <tissue evidence="2">Leaf</tissue>
    </source>
</reference>
<feature type="compositionally biased region" description="Basic and acidic residues" evidence="1">
    <location>
        <begin position="126"/>
        <end position="139"/>
    </location>
</feature>
<comment type="caution">
    <text evidence="2">The sequence shown here is derived from an EMBL/GenBank/DDBJ whole genome shotgun (WGS) entry which is preliminary data.</text>
</comment>
<evidence type="ECO:0000313" key="2">
    <source>
        <dbReference type="EMBL" id="KAK4354306.1"/>
    </source>
</evidence>
<organism evidence="2 3">
    <name type="scientific">Anisodus tanguticus</name>
    <dbReference type="NCBI Taxonomy" id="243964"/>
    <lineage>
        <taxon>Eukaryota</taxon>
        <taxon>Viridiplantae</taxon>
        <taxon>Streptophyta</taxon>
        <taxon>Embryophyta</taxon>
        <taxon>Tracheophyta</taxon>
        <taxon>Spermatophyta</taxon>
        <taxon>Magnoliopsida</taxon>
        <taxon>eudicotyledons</taxon>
        <taxon>Gunneridae</taxon>
        <taxon>Pentapetalae</taxon>
        <taxon>asterids</taxon>
        <taxon>lamiids</taxon>
        <taxon>Solanales</taxon>
        <taxon>Solanaceae</taxon>
        <taxon>Solanoideae</taxon>
        <taxon>Hyoscyameae</taxon>
        <taxon>Anisodus</taxon>
    </lineage>
</organism>
<feature type="region of interest" description="Disordered" evidence="1">
    <location>
        <begin position="114"/>
        <end position="163"/>
    </location>
</feature>
<evidence type="ECO:0000313" key="3">
    <source>
        <dbReference type="Proteomes" id="UP001291623"/>
    </source>
</evidence>